<feature type="repeat" description="WD" evidence="3">
    <location>
        <begin position="439"/>
        <end position="471"/>
    </location>
</feature>
<organism evidence="4 5">
    <name type="scientific">Comamonas squillarum</name>
    <dbReference type="NCBI Taxonomy" id="2977320"/>
    <lineage>
        <taxon>Bacteria</taxon>
        <taxon>Pseudomonadati</taxon>
        <taxon>Pseudomonadota</taxon>
        <taxon>Betaproteobacteria</taxon>
        <taxon>Burkholderiales</taxon>
        <taxon>Comamonadaceae</taxon>
        <taxon>Comamonas</taxon>
    </lineage>
</organism>
<dbReference type="Pfam" id="PF00400">
    <property type="entry name" value="WD40"/>
    <property type="match status" value="7"/>
</dbReference>
<dbReference type="Gene3D" id="2.130.10.10">
    <property type="entry name" value="YVTN repeat-like/Quinoprotein amine dehydrogenase"/>
    <property type="match status" value="4"/>
</dbReference>
<dbReference type="SUPFAM" id="SSF50978">
    <property type="entry name" value="WD40 repeat-like"/>
    <property type="match status" value="2"/>
</dbReference>
<dbReference type="InterPro" id="IPR015943">
    <property type="entry name" value="WD40/YVTN_repeat-like_dom_sf"/>
</dbReference>
<dbReference type="InterPro" id="IPR036322">
    <property type="entry name" value="WD40_repeat_dom_sf"/>
</dbReference>
<dbReference type="PANTHER" id="PTHR19848">
    <property type="entry name" value="WD40 REPEAT PROTEIN"/>
    <property type="match status" value="1"/>
</dbReference>
<dbReference type="PROSITE" id="PS50082">
    <property type="entry name" value="WD_REPEATS_2"/>
    <property type="match status" value="5"/>
</dbReference>
<dbReference type="EMBL" id="CP104377">
    <property type="protein sequence ID" value="UXC19904.1"/>
    <property type="molecule type" value="Genomic_DNA"/>
</dbReference>
<keyword evidence="2" id="KW-0677">Repeat</keyword>
<accession>A0ABY6A507</accession>
<protein>
    <recommendedName>
        <fullName evidence="6">WD40 repeat domain-containing protein</fullName>
    </recommendedName>
</protein>
<keyword evidence="5" id="KW-1185">Reference proteome</keyword>
<evidence type="ECO:0000256" key="3">
    <source>
        <dbReference type="PROSITE-ProRule" id="PRU00221"/>
    </source>
</evidence>
<dbReference type="PANTHER" id="PTHR19848:SF8">
    <property type="entry name" value="F-BOX AND WD REPEAT DOMAIN CONTAINING 7"/>
    <property type="match status" value="1"/>
</dbReference>
<evidence type="ECO:0000313" key="4">
    <source>
        <dbReference type="EMBL" id="UXC19904.1"/>
    </source>
</evidence>
<reference evidence="4" key="1">
    <citation type="submission" date="2022-09" db="EMBL/GenBank/DDBJ databases">
        <title>Bacterial diversity in gut of crayfish and pufferfish.</title>
        <authorList>
            <person name="Huang Y."/>
        </authorList>
    </citation>
    <scope>NUCLEOTIDE SEQUENCE</scope>
    <source>
        <strain evidence="4">PR12</strain>
    </source>
</reference>
<evidence type="ECO:0000313" key="5">
    <source>
        <dbReference type="Proteomes" id="UP001058290"/>
    </source>
</evidence>
<dbReference type="InterPro" id="IPR001680">
    <property type="entry name" value="WD40_rpt"/>
</dbReference>
<feature type="repeat" description="WD" evidence="3">
    <location>
        <begin position="1"/>
        <end position="36"/>
    </location>
</feature>
<dbReference type="PRINTS" id="PR00320">
    <property type="entry name" value="GPROTEINBRPT"/>
</dbReference>
<dbReference type="Proteomes" id="UP001058290">
    <property type="component" value="Chromosome"/>
</dbReference>
<feature type="repeat" description="WD" evidence="3">
    <location>
        <begin position="37"/>
        <end position="71"/>
    </location>
</feature>
<gene>
    <name evidence="4" type="ORF">N4T19_07325</name>
</gene>
<dbReference type="InterPro" id="IPR020472">
    <property type="entry name" value="WD40_PAC1"/>
</dbReference>
<sequence length="518" mass="56020">MANQLSFSSDGNYLISASSDHTARLWSVPSMKLISVLSDHGDDVEMAQFHPAEALIATASRDHHVRVYDFKGCLRQCFKGHRADVISIAWSANGQTLLSSSDDGTLKQWSLATGDLLQDIDLGGVETDTIAIANNGTVYAGNDAGMILTIDGGHRQATAAHQAGIKRLVYQDSEQLLVSLSYDRLLRVWKVASSALTPIAQSTIPPEVWPRSCAFLDENTLVFATFGSSYAVFHIPTGEWNLDKVCATDGINAALHHFSGVVSIGDAGILKTNGQALRDLRSLCNFLTPIGNKICTGGQTGTLFDATTGEPLYQHRSPLNCGAAFLRNGIDHMVIGSYTGEGLVFALAQDGAVHHVATLQLHDNAVKSIAASSHMLFSVCADGSAAWWSIATLRELFTKRDAHSRIANGCAALPNERFVSVSRDRKLRIWENFASTDLDSPHRHSIKCVAASPDGQWIATGSYHGYVAVYDPATRQWQPSVRPTSAGISSLCFDSDNAQFLASSYDGNIYHIPIVKRQ</sequence>
<evidence type="ECO:0000256" key="1">
    <source>
        <dbReference type="ARBA" id="ARBA00022574"/>
    </source>
</evidence>
<feature type="repeat" description="WD" evidence="3">
    <location>
        <begin position="78"/>
        <end position="119"/>
    </location>
</feature>
<dbReference type="PROSITE" id="PS50294">
    <property type="entry name" value="WD_REPEATS_REGION"/>
    <property type="match status" value="4"/>
</dbReference>
<proteinExistence type="predicted"/>
<dbReference type="SMART" id="SM00320">
    <property type="entry name" value="WD40"/>
    <property type="match status" value="8"/>
</dbReference>
<feature type="repeat" description="WD" evidence="3">
    <location>
        <begin position="158"/>
        <end position="199"/>
    </location>
</feature>
<evidence type="ECO:0008006" key="6">
    <source>
        <dbReference type="Google" id="ProtNLM"/>
    </source>
</evidence>
<evidence type="ECO:0000256" key="2">
    <source>
        <dbReference type="ARBA" id="ARBA00022737"/>
    </source>
</evidence>
<name>A0ABY6A507_9BURK</name>
<keyword evidence="1 3" id="KW-0853">WD repeat</keyword>